<evidence type="ECO:0000256" key="3">
    <source>
        <dbReference type="ARBA" id="ARBA00022723"/>
    </source>
</evidence>
<dbReference type="InterPro" id="IPR051156">
    <property type="entry name" value="Mito/Outer_Membr_Metalloprot"/>
</dbReference>
<dbReference type="GO" id="GO:0051603">
    <property type="term" value="P:proteolysis involved in protein catabolic process"/>
    <property type="evidence" value="ECO:0007669"/>
    <property type="project" value="TreeGrafter"/>
</dbReference>
<keyword evidence="5" id="KW-0862">Zinc</keyword>
<keyword evidence="3" id="KW-0479">Metal-binding</keyword>
<evidence type="ECO:0000256" key="1">
    <source>
        <dbReference type="ARBA" id="ARBA00001947"/>
    </source>
</evidence>
<dbReference type="EMBL" id="UIDG01000216">
    <property type="protein sequence ID" value="SUS06515.1"/>
    <property type="molecule type" value="Genomic_DNA"/>
</dbReference>
<gene>
    <name evidence="8" type="ORF">DF3PB_2930004</name>
</gene>
<feature type="domain" description="Peptidase M48" evidence="7">
    <location>
        <begin position="63"/>
        <end position="246"/>
    </location>
</feature>
<keyword evidence="2" id="KW-0645">Protease</keyword>
<evidence type="ECO:0000256" key="5">
    <source>
        <dbReference type="ARBA" id="ARBA00022833"/>
    </source>
</evidence>
<accession>A0A380TDG7</accession>
<dbReference type="AlphaFoldDB" id="A0A380TDG7"/>
<proteinExistence type="predicted"/>
<dbReference type="InterPro" id="IPR001915">
    <property type="entry name" value="Peptidase_M48"/>
</dbReference>
<sequence>MRHLFGAAMALALLSACASSPTGRSQLMIVPESTAISASEEAYRSQLAPYARAGRLDNDRALKARVDRIASRLVAQAVRMRPDTEGWDWSIKILDDPKTVNAWAMAGGKMALYTGLVLQVEPTDDELAQVLGHEIAHALAKHTAEKMSVALATQLGVAALALGTGSQTAGAAGALAASLAIELPYSRTAESEADRIGIELAAKAGYDPRAAVSLWRKMARVSEGKAPPQFLSTHPSPETRIEELAAIAPKMMPYYEQARQSRPPEFRLQNS</sequence>
<dbReference type="Gene3D" id="3.30.2010.10">
    <property type="entry name" value="Metalloproteases ('zincins'), catalytic domain"/>
    <property type="match status" value="1"/>
</dbReference>
<reference evidence="8" key="1">
    <citation type="submission" date="2018-07" db="EMBL/GenBank/DDBJ databases">
        <authorList>
            <person name="Quirk P.G."/>
            <person name="Krulwich T.A."/>
        </authorList>
    </citation>
    <scope>NUCLEOTIDE SEQUENCE</scope>
</reference>
<dbReference type="PANTHER" id="PTHR22726">
    <property type="entry name" value="METALLOENDOPEPTIDASE OMA1"/>
    <property type="match status" value="1"/>
</dbReference>
<protein>
    <recommendedName>
        <fullName evidence="7">Peptidase M48 domain-containing protein</fullName>
    </recommendedName>
</protein>
<evidence type="ECO:0000259" key="7">
    <source>
        <dbReference type="Pfam" id="PF01435"/>
    </source>
</evidence>
<dbReference type="PANTHER" id="PTHR22726:SF1">
    <property type="entry name" value="METALLOENDOPEPTIDASE OMA1, MITOCHONDRIAL"/>
    <property type="match status" value="1"/>
</dbReference>
<dbReference type="GO" id="GO:0016020">
    <property type="term" value="C:membrane"/>
    <property type="evidence" value="ECO:0007669"/>
    <property type="project" value="TreeGrafter"/>
</dbReference>
<dbReference type="CDD" id="cd07331">
    <property type="entry name" value="M48C_Oma1_like"/>
    <property type="match status" value="1"/>
</dbReference>
<name>A0A380TDG7_9ZZZZ</name>
<dbReference type="GO" id="GO:0004222">
    <property type="term" value="F:metalloendopeptidase activity"/>
    <property type="evidence" value="ECO:0007669"/>
    <property type="project" value="InterPro"/>
</dbReference>
<dbReference type="PROSITE" id="PS51257">
    <property type="entry name" value="PROKAR_LIPOPROTEIN"/>
    <property type="match status" value="1"/>
</dbReference>
<evidence type="ECO:0000256" key="6">
    <source>
        <dbReference type="ARBA" id="ARBA00023049"/>
    </source>
</evidence>
<evidence type="ECO:0000313" key="8">
    <source>
        <dbReference type="EMBL" id="SUS06515.1"/>
    </source>
</evidence>
<evidence type="ECO:0000256" key="2">
    <source>
        <dbReference type="ARBA" id="ARBA00022670"/>
    </source>
</evidence>
<organism evidence="8">
    <name type="scientific">metagenome</name>
    <dbReference type="NCBI Taxonomy" id="256318"/>
    <lineage>
        <taxon>unclassified sequences</taxon>
        <taxon>metagenomes</taxon>
    </lineage>
</organism>
<comment type="cofactor">
    <cofactor evidence="1">
        <name>Zn(2+)</name>
        <dbReference type="ChEBI" id="CHEBI:29105"/>
    </cofactor>
</comment>
<dbReference type="Pfam" id="PF01435">
    <property type="entry name" value="Peptidase_M48"/>
    <property type="match status" value="1"/>
</dbReference>
<dbReference type="GO" id="GO:0046872">
    <property type="term" value="F:metal ion binding"/>
    <property type="evidence" value="ECO:0007669"/>
    <property type="project" value="UniProtKB-KW"/>
</dbReference>
<evidence type="ECO:0000256" key="4">
    <source>
        <dbReference type="ARBA" id="ARBA00022801"/>
    </source>
</evidence>
<keyword evidence="4" id="KW-0378">Hydrolase</keyword>
<keyword evidence="6" id="KW-0482">Metalloprotease</keyword>